<keyword evidence="2 4" id="KW-0472">Membrane</keyword>
<dbReference type="InterPro" id="IPR006665">
    <property type="entry name" value="OmpA-like"/>
</dbReference>
<evidence type="ECO:0000256" key="6">
    <source>
        <dbReference type="SAM" id="Phobius"/>
    </source>
</evidence>
<dbReference type="InterPro" id="IPR036737">
    <property type="entry name" value="OmpA-like_sf"/>
</dbReference>
<dbReference type="InterPro" id="IPR050330">
    <property type="entry name" value="Bact_OuterMem_StrucFunc"/>
</dbReference>
<evidence type="ECO:0000313" key="8">
    <source>
        <dbReference type="EMBL" id="AFM12434.1"/>
    </source>
</evidence>
<feature type="compositionally biased region" description="Low complexity" evidence="5">
    <location>
        <begin position="117"/>
        <end position="129"/>
    </location>
</feature>
<dbReference type="EMBL" id="CP002959">
    <property type="protein sequence ID" value="AFM12434.1"/>
    <property type="molecule type" value="Genomic_DNA"/>
</dbReference>
<gene>
    <name evidence="8" type="ordered locus">Turpa_1787</name>
</gene>
<dbReference type="AlphaFoldDB" id="I4B577"/>
<dbReference type="Pfam" id="PF00691">
    <property type="entry name" value="OmpA"/>
    <property type="match status" value="1"/>
</dbReference>
<sequence>MTRSNSSQAGDSYYTVIKGKKYDRRMLELAEGLTSGRGDGRISIADAKNLLRVVKDANNYSATEKLTMEYIRKHYKFTKEGDEFFRSEIRKWAANKSAGKKTKAAKAPKPSAKKSAEAAPIAVAPTAQSTSEPQSAAPAVSGGKKSSAIMQILLGLLLLIAAAVIFYFIAYKSGCAKTENNPPVTSEPSTTPAPAPAATPVPAEAAPQPAAATPSAPTPAFKDYVEKVRLGFVAEKTELTPETLKALDELAEKMKSENSHLRITGHTCSLGPKSLNQLISEKRANLVKEALVARGIAADRLETRGVADTEPAGDNKTVPGRALNRRVTFNVIQK</sequence>
<organism evidence="8 9">
    <name type="scientific">Turneriella parva (strain ATCC BAA-1111 / DSM 21527 / NCTC 11395 / H)</name>
    <name type="common">Leptospira parva</name>
    <dbReference type="NCBI Taxonomy" id="869212"/>
    <lineage>
        <taxon>Bacteria</taxon>
        <taxon>Pseudomonadati</taxon>
        <taxon>Spirochaetota</taxon>
        <taxon>Spirochaetia</taxon>
        <taxon>Leptospirales</taxon>
        <taxon>Leptospiraceae</taxon>
        <taxon>Turneriella</taxon>
    </lineage>
</organism>
<keyword evidence="3" id="KW-0998">Cell outer membrane</keyword>
<feature type="domain" description="OmpA-like" evidence="7">
    <location>
        <begin position="219"/>
        <end position="334"/>
    </location>
</feature>
<dbReference type="SUPFAM" id="SSF103088">
    <property type="entry name" value="OmpA-like"/>
    <property type="match status" value="1"/>
</dbReference>
<feature type="region of interest" description="Disordered" evidence="5">
    <location>
        <begin position="179"/>
        <end position="218"/>
    </location>
</feature>
<evidence type="ECO:0000256" key="4">
    <source>
        <dbReference type="PROSITE-ProRule" id="PRU00473"/>
    </source>
</evidence>
<keyword evidence="9" id="KW-1185">Reference proteome</keyword>
<dbReference type="PROSITE" id="PS51123">
    <property type="entry name" value="OMPA_2"/>
    <property type="match status" value="1"/>
</dbReference>
<evidence type="ECO:0000259" key="7">
    <source>
        <dbReference type="PROSITE" id="PS51123"/>
    </source>
</evidence>
<dbReference type="STRING" id="869212.Turpa_1787"/>
<feature type="compositionally biased region" description="Low complexity" evidence="5">
    <location>
        <begin position="200"/>
        <end position="218"/>
    </location>
</feature>
<keyword evidence="6" id="KW-0812">Transmembrane</keyword>
<dbReference type="HOGENOM" id="CLU_721195_0_0_12"/>
<feature type="transmembrane region" description="Helical" evidence="6">
    <location>
        <begin position="152"/>
        <end position="171"/>
    </location>
</feature>
<dbReference type="Gene3D" id="3.30.1330.60">
    <property type="entry name" value="OmpA-like domain"/>
    <property type="match status" value="1"/>
</dbReference>
<dbReference type="OrthoDB" id="9814546at2"/>
<feature type="region of interest" description="Disordered" evidence="5">
    <location>
        <begin position="99"/>
        <end position="141"/>
    </location>
</feature>
<dbReference type="RefSeq" id="WP_014802943.1">
    <property type="nucleotide sequence ID" value="NC_018020.1"/>
</dbReference>
<dbReference type="InterPro" id="IPR006664">
    <property type="entry name" value="OMP_bac"/>
</dbReference>
<evidence type="ECO:0000256" key="1">
    <source>
        <dbReference type="ARBA" id="ARBA00004442"/>
    </source>
</evidence>
<comment type="subcellular location">
    <subcellularLocation>
        <location evidence="1">Cell outer membrane</location>
    </subcellularLocation>
</comment>
<evidence type="ECO:0000256" key="2">
    <source>
        <dbReference type="ARBA" id="ARBA00023136"/>
    </source>
</evidence>
<proteinExistence type="predicted"/>
<evidence type="ECO:0000256" key="3">
    <source>
        <dbReference type="ARBA" id="ARBA00023237"/>
    </source>
</evidence>
<evidence type="ECO:0000256" key="5">
    <source>
        <dbReference type="SAM" id="MobiDB-lite"/>
    </source>
</evidence>
<name>I4B577_TURPD</name>
<dbReference type="PANTHER" id="PTHR30329">
    <property type="entry name" value="STATOR ELEMENT OF FLAGELLAR MOTOR COMPLEX"/>
    <property type="match status" value="1"/>
</dbReference>
<dbReference type="Proteomes" id="UP000006048">
    <property type="component" value="Chromosome"/>
</dbReference>
<dbReference type="GO" id="GO:0009279">
    <property type="term" value="C:cell outer membrane"/>
    <property type="evidence" value="ECO:0007669"/>
    <property type="project" value="UniProtKB-SubCell"/>
</dbReference>
<reference evidence="8 9" key="1">
    <citation type="submission" date="2012-06" db="EMBL/GenBank/DDBJ databases">
        <title>The complete chromosome of genome of Turneriella parva DSM 21527.</title>
        <authorList>
            <consortium name="US DOE Joint Genome Institute (JGI-PGF)"/>
            <person name="Lucas S."/>
            <person name="Han J."/>
            <person name="Lapidus A."/>
            <person name="Bruce D."/>
            <person name="Goodwin L."/>
            <person name="Pitluck S."/>
            <person name="Peters L."/>
            <person name="Kyrpides N."/>
            <person name="Mavromatis K."/>
            <person name="Ivanova N."/>
            <person name="Mikhailova N."/>
            <person name="Chertkov O."/>
            <person name="Detter J.C."/>
            <person name="Tapia R."/>
            <person name="Han C."/>
            <person name="Land M."/>
            <person name="Hauser L."/>
            <person name="Markowitz V."/>
            <person name="Cheng J.-F."/>
            <person name="Hugenholtz P."/>
            <person name="Woyke T."/>
            <person name="Wu D."/>
            <person name="Gronow S."/>
            <person name="Wellnitz S."/>
            <person name="Brambilla E."/>
            <person name="Klenk H.-P."/>
            <person name="Eisen J.A."/>
        </authorList>
    </citation>
    <scope>NUCLEOTIDE SEQUENCE [LARGE SCALE GENOMIC DNA]</scope>
    <source>
        <strain evidence="9">ATCC BAA-1111 / DSM 21527 / NCTC 11395 / H</strain>
    </source>
</reference>
<evidence type="ECO:0000313" key="9">
    <source>
        <dbReference type="Proteomes" id="UP000006048"/>
    </source>
</evidence>
<dbReference type="PRINTS" id="PR01021">
    <property type="entry name" value="OMPADOMAIN"/>
</dbReference>
<dbReference type="CDD" id="cd07185">
    <property type="entry name" value="OmpA_C-like"/>
    <property type="match status" value="1"/>
</dbReference>
<accession>I4B577</accession>
<keyword evidence="6" id="KW-1133">Transmembrane helix</keyword>
<dbReference type="KEGG" id="tpx:Turpa_1787"/>
<protein>
    <submittedName>
        <fullName evidence="8">OmpA/MotB domain protein</fullName>
    </submittedName>
</protein>
<dbReference type="PANTHER" id="PTHR30329:SF21">
    <property type="entry name" value="LIPOPROTEIN YIAD-RELATED"/>
    <property type="match status" value="1"/>
</dbReference>